<keyword evidence="4" id="KW-0472">Membrane</keyword>
<feature type="domain" description="SusD-like N-terminal" evidence="8">
    <location>
        <begin position="25"/>
        <end position="239"/>
    </location>
</feature>
<keyword evidence="10" id="KW-1185">Reference proteome</keyword>
<dbReference type="Gene3D" id="1.25.40.390">
    <property type="match status" value="1"/>
</dbReference>
<proteinExistence type="inferred from homology"/>
<reference evidence="9" key="2">
    <citation type="submission" date="2020-09" db="EMBL/GenBank/DDBJ databases">
        <authorList>
            <person name="Sun Q."/>
            <person name="Zhou Y."/>
        </authorList>
    </citation>
    <scope>NUCLEOTIDE SEQUENCE</scope>
    <source>
        <strain evidence="9">CGMCC 1.15966</strain>
    </source>
</reference>
<evidence type="ECO:0000256" key="1">
    <source>
        <dbReference type="ARBA" id="ARBA00004442"/>
    </source>
</evidence>
<evidence type="ECO:0000313" key="10">
    <source>
        <dbReference type="Proteomes" id="UP000614460"/>
    </source>
</evidence>
<dbReference type="InterPro" id="IPR011990">
    <property type="entry name" value="TPR-like_helical_dom_sf"/>
</dbReference>
<organism evidence="9 10">
    <name type="scientific">Sphingobacterium cellulitidis</name>
    <dbReference type="NCBI Taxonomy" id="1768011"/>
    <lineage>
        <taxon>Bacteria</taxon>
        <taxon>Pseudomonadati</taxon>
        <taxon>Bacteroidota</taxon>
        <taxon>Sphingobacteriia</taxon>
        <taxon>Sphingobacteriales</taxon>
        <taxon>Sphingobacteriaceae</taxon>
        <taxon>Sphingobacterium</taxon>
    </lineage>
</organism>
<evidence type="ECO:0000256" key="2">
    <source>
        <dbReference type="ARBA" id="ARBA00006275"/>
    </source>
</evidence>
<dbReference type="Pfam" id="PF07980">
    <property type="entry name" value="SusD_RagB"/>
    <property type="match status" value="1"/>
</dbReference>
<feature type="chain" id="PRO_5034108446" evidence="6">
    <location>
        <begin position="27"/>
        <end position="530"/>
    </location>
</feature>
<reference evidence="9" key="1">
    <citation type="journal article" date="2014" name="Int. J. Syst. Evol. Microbiol.">
        <title>Complete genome sequence of Corynebacterium casei LMG S-19264T (=DSM 44701T), isolated from a smear-ripened cheese.</title>
        <authorList>
            <consortium name="US DOE Joint Genome Institute (JGI-PGF)"/>
            <person name="Walter F."/>
            <person name="Albersmeier A."/>
            <person name="Kalinowski J."/>
            <person name="Ruckert C."/>
        </authorList>
    </citation>
    <scope>NUCLEOTIDE SEQUENCE</scope>
    <source>
        <strain evidence="9">CGMCC 1.15966</strain>
    </source>
</reference>
<accession>A0A8H9FY50</accession>
<comment type="similarity">
    <text evidence="2">Belongs to the SusD family.</text>
</comment>
<gene>
    <name evidence="9" type="ORF">GCM10011516_07470</name>
</gene>
<feature type="signal peptide" evidence="6">
    <location>
        <begin position="1"/>
        <end position="26"/>
    </location>
</feature>
<dbReference type="Pfam" id="PF14322">
    <property type="entry name" value="SusD-like_3"/>
    <property type="match status" value="1"/>
</dbReference>
<dbReference type="RefSeq" id="WP_182497744.1">
    <property type="nucleotide sequence ID" value="NZ_BMKM01000001.1"/>
</dbReference>
<feature type="domain" description="RagB/SusD" evidence="7">
    <location>
        <begin position="331"/>
        <end position="526"/>
    </location>
</feature>
<keyword evidence="5" id="KW-0998">Cell outer membrane</keyword>
<evidence type="ECO:0000256" key="5">
    <source>
        <dbReference type="ARBA" id="ARBA00023237"/>
    </source>
</evidence>
<sequence length="530" mass="59391">MKKVLKKIQILALAVALGLNSGCSDFLDTSSSVDTSDGDVLSNTAGLQKVLTSAYKQLYFNSQGADRVYAGLPGLQMYVDLGGSDVLCHTNMGGNQLTAYRYEPLKTQANGLSDAIWSMMYKIINQTNIIIDNIESAQGEQATKDAILGQAKAIRGICYFHLIQNYQQTYAIAKQKPGVILRLTSKDEQNLPRATVQATYDQIVKDLTDAKSLLGSYTREGKWFINQDVVTGHLARVYLVMNDWSKALAESTELYGKYPTLMSKEQYRAGFDDVISKNYPEVVWAVKFTDQNNLGGGTQFNFWYNQDASYGEGFTDGPIYSFLDFFADGKYEQLFEKTEDRYQFWKRTNNASAEWSTKWAYDKYKHYGDGNGAKQSNTRPEISLMRSAEMLLIMAEASAQLNNGQGLTHLNKLQKARGVKNLTSVASGTKLLEAIYVERRKELLCEGVTGLYDLLRLQKPLVRYQETASYKEGHYTWGVSYLNGYVANSANPTGTFPSNDYRLLCQIPQLEIVNNEALTESDQNPYSGTK</sequence>
<dbReference type="InterPro" id="IPR012944">
    <property type="entry name" value="SusD_RagB_dom"/>
</dbReference>
<keyword evidence="3 6" id="KW-0732">Signal</keyword>
<name>A0A8H9FY50_9SPHI</name>
<dbReference type="SUPFAM" id="SSF48452">
    <property type="entry name" value="TPR-like"/>
    <property type="match status" value="1"/>
</dbReference>
<evidence type="ECO:0000256" key="6">
    <source>
        <dbReference type="SAM" id="SignalP"/>
    </source>
</evidence>
<dbReference type="AlphaFoldDB" id="A0A8H9FY50"/>
<comment type="subcellular location">
    <subcellularLocation>
        <location evidence="1">Cell outer membrane</location>
    </subcellularLocation>
</comment>
<dbReference type="Proteomes" id="UP000614460">
    <property type="component" value="Unassembled WGS sequence"/>
</dbReference>
<evidence type="ECO:0000313" key="9">
    <source>
        <dbReference type="EMBL" id="GGE12192.1"/>
    </source>
</evidence>
<evidence type="ECO:0000256" key="3">
    <source>
        <dbReference type="ARBA" id="ARBA00022729"/>
    </source>
</evidence>
<comment type="caution">
    <text evidence="9">The sequence shown here is derived from an EMBL/GenBank/DDBJ whole genome shotgun (WGS) entry which is preliminary data.</text>
</comment>
<dbReference type="GO" id="GO:0009279">
    <property type="term" value="C:cell outer membrane"/>
    <property type="evidence" value="ECO:0007669"/>
    <property type="project" value="UniProtKB-SubCell"/>
</dbReference>
<dbReference type="EMBL" id="BMKM01000001">
    <property type="protein sequence ID" value="GGE12192.1"/>
    <property type="molecule type" value="Genomic_DNA"/>
</dbReference>
<dbReference type="InterPro" id="IPR033985">
    <property type="entry name" value="SusD-like_N"/>
</dbReference>
<protein>
    <submittedName>
        <fullName evidence="9">Membrane protein</fullName>
    </submittedName>
</protein>
<evidence type="ECO:0000256" key="4">
    <source>
        <dbReference type="ARBA" id="ARBA00023136"/>
    </source>
</evidence>
<evidence type="ECO:0000259" key="7">
    <source>
        <dbReference type="Pfam" id="PF07980"/>
    </source>
</evidence>
<evidence type="ECO:0000259" key="8">
    <source>
        <dbReference type="Pfam" id="PF14322"/>
    </source>
</evidence>